<reference evidence="1" key="1">
    <citation type="submission" date="2021-06" db="EMBL/GenBank/DDBJ databases">
        <authorList>
            <person name="Kallberg Y."/>
            <person name="Tangrot J."/>
            <person name="Rosling A."/>
        </authorList>
    </citation>
    <scope>NUCLEOTIDE SEQUENCE</scope>
    <source>
        <strain evidence="1">MA453B</strain>
    </source>
</reference>
<dbReference type="Proteomes" id="UP000789405">
    <property type="component" value="Unassembled WGS sequence"/>
</dbReference>
<evidence type="ECO:0000313" key="1">
    <source>
        <dbReference type="EMBL" id="CAG8759120.1"/>
    </source>
</evidence>
<gene>
    <name evidence="1" type="ORF">DERYTH_LOCUS17645</name>
</gene>
<organism evidence="1 2">
    <name type="scientific">Dentiscutata erythropus</name>
    <dbReference type="NCBI Taxonomy" id="1348616"/>
    <lineage>
        <taxon>Eukaryota</taxon>
        <taxon>Fungi</taxon>
        <taxon>Fungi incertae sedis</taxon>
        <taxon>Mucoromycota</taxon>
        <taxon>Glomeromycotina</taxon>
        <taxon>Glomeromycetes</taxon>
        <taxon>Diversisporales</taxon>
        <taxon>Gigasporaceae</taxon>
        <taxon>Dentiscutata</taxon>
    </lineage>
</organism>
<dbReference type="EMBL" id="CAJVPY010016853">
    <property type="protein sequence ID" value="CAG8759120.1"/>
    <property type="molecule type" value="Genomic_DNA"/>
</dbReference>
<name>A0A9N9J1A6_9GLOM</name>
<protein>
    <submittedName>
        <fullName evidence="1">8430_t:CDS:1</fullName>
    </submittedName>
</protein>
<keyword evidence="2" id="KW-1185">Reference proteome</keyword>
<dbReference type="AlphaFoldDB" id="A0A9N9J1A6"/>
<evidence type="ECO:0000313" key="2">
    <source>
        <dbReference type="Proteomes" id="UP000789405"/>
    </source>
</evidence>
<dbReference type="OrthoDB" id="2479465at2759"/>
<proteinExistence type="predicted"/>
<comment type="caution">
    <text evidence="1">The sequence shown here is derived from an EMBL/GenBank/DDBJ whole genome shotgun (WGS) entry which is preliminary data.</text>
</comment>
<accession>A0A9N9J1A6</accession>
<sequence>MSINDSKFEDNNDKYDELEDISINDFEDSNNDFEDILINSDNFESKAIVSVMPQSESNHLDTQIQDALKMSRLLKHNELKVYHCHDRSHRGLNEL</sequence>